<dbReference type="EMBL" id="KZ293670">
    <property type="protein sequence ID" value="PBK89115.1"/>
    <property type="molecule type" value="Genomic_DNA"/>
</dbReference>
<evidence type="ECO:0000256" key="2">
    <source>
        <dbReference type="ARBA" id="ARBA00022980"/>
    </source>
</evidence>
<dbReference type="STRING" id="47427.A0A2H3D1J5"/>
<dbReference type="AlphaFoldDB" id="A0A2H3D1J5"/>
<evidence type="ECO:0000256" key="1">
    <source>
        <dbReference type="ARBA" id="ARBA00009312"/>
    </source>
</evidence>
<sequence>MATRQADEKKQESVRRCLAGLDIAMLSLAIVKQGEAGVCTFIFKDLAASRSKADNKMFNLSKEDDVRKNVVHQEVRSGKENTKPCTNAPQ</sequence>
<dbReference type="InterPro" id="IPR001377">
    <property type="entry name" value="Ribosomal_eS6"/>
</dbReference>
<evidence type="ECO:0000256" key="3">
    <source>
        <dbReference type="ARBA" id="ARBA00023274"/>
    </source>
</evidence>
<organism evidence="4 5">
    <name type="scientific">Armillaria gallica</name>
    <name type="common">Bulbous honey fungus</name>
    <name type="synonym">Armillaria bulbosa</name>
    <dbReference type="NCBI Taxonomy" id="47427"/>
    <lineage>
        <taxon>Eukaryota</taxon>
        <taxon>Fungi</taxon>
        <taxon>Dikarya</taxon>
        <taxon>Basidiomycota</taxon>
        <taxon>Agaricomycotina</taxon>
        <taxon>Agaricomycetes</taxon>
        <taxon>Agaricomycetidae</taxon>
        <taxon>Agaricales</taxon>
        <taxon>Marasmiineae</taxon>
        <taxon>Physalacriaceae</taxon>
        <taxon>Armillaria</taxon>
    </lineage>
</organism>
<dbReference type="Proteomes" id="UP000217790">
    <property type="component" value="Unassembled WGS sequence"/>
</dbReference>
<name>A0A2H3D1J5_ARMGA</name>
<feature type="non-terminal residue" evidence="4">
    <location>
        <position position="90"/>
    </location>
</feature>
<keyword evidence="5" id="KW-1185">Reference proteome</keyword>
<dbReference type="Gene3D" id="1.20.5.2650">
    <property type="match status" value="1"/>
</dbReference>
<dbReference type="GO" id="GO:1990904">
    <property type="term" value="C:ribonucleoprotein complex"/>
    <property type="evidence" value="ECO:0007669"/>
    <property type="project" value="UniProtKB-KW"/>
</dbReference>
<evidence type="ECO:0000313" key="4">
    <source>
        <dbReference type="EMBL" id="PBK89115.1"/>
    </source>
</evidence>
<keyword evidence="2" id="KW-0689">Ribosomal protein</keyword>
<gene>
    <name evidence="4" type="ORF">ARMGADRAFT_1115387</name>
</gene>
<proteinExistence type="inferred from homology"/>
<reference evidence="5" key="1">
    <citation type="journal article" date="2017" name="Nat. Ecol. Evol.">
        <title>Genome expansion and lineage-specific genetic innovations in the forest pathogenic fungi Armillaria.</title>
        <authorList>
            <person name="Sipos G."/>
            <person name="Prasanna A.N."/>
            <person name="Walter M.C."/>
            <person name="O'Connor E."/>
            <person name="Balint B."/>
            <person name="Krizsan K."/>
            <person name="Kiss B."/>
            <person name="Hess J."/>
            <person name="Varga T."/>
            <person name="Slot J."/>
            <person name="Riley R."/>
            <person name="Boka B."/>
            <person name="Rigling D."/>
            <person name="Barry K."/>
            <person name="Lee J."/>
            <person name="Mihaltcheva S."/>
            <person name="LaButti K."/>
            <person name="Lipzen A."/>
            <person name="Waldron R."/>
            <person name="Moloney N.M."/>
            <person name="Sperisen C."/>
            <person name="Kredics L."/>
            <person name="Vagvoelgyi C."/>
            <person name="Patrignani A."/>
            <person name="Fitzpatrick D."/>
            <person name="Nagy I."/>
            <person name="Doyle S."/>
            <person name="Anderson J.B."/>
            <person name="Grigoriev I.V."/>
            <person name="Gueldener U."/>
            <person name="Muensterkoetter M."/>
            <person name="Nagy L.G."/>
        </authorList>
    </citation>
    <scope>NUCLEOTIDE SEQUENCE [LARGE SCALE GENOMIC DNA]</scope>
    <source>
        <strain evidence="5">Ar21-2</strain>
    </source>
</reference>
<protein>
    <submittedName>
        <fullName evidence="4">Uncharacterized protein</fullName>
    </submittedName>
</protein>
<evidence type="ECO:0000313" key="5">
    <source>
        <dbReference type="Proteomes" id="UP000217790"/>
    </source>
</evidence>
<dbReference type="OrthoDB" id="10260596at2759"/>
<keyword evidence="3" id="KW-0687">Ribonucleoprotein</keyword>
<dbReference type="PANTHER" id="PTHR11502">
    <property type="entry name" value="40S RIBOSOMAL PROTEIN S6"/>
    <property type="match status" value="1"/>
</dbReference>
<dbReference type="InParanoid" id="A0A2H3D1J5"/>
<dbReference type="GO" id="GO:0005840">
    <property type="term" value="C:ribosome"/>
    <property type="evidence" value="ECO:0007669"/>
    <property type="project" value="UniProtKB-KW"/>
</dbReference>
<dbReference type="GO" id="GO:0003735">
    <property type="term" value="F:structural constituent of ribosome"/>
    <property type="evidence" value="ECO:0007669"/>
    <property type="project" value="InterPro"/>
</dbReference>
<dbReference type="GO" id="GO:0006412">
    <property type="term" value="P:translation"/>
    <property type="evidence" value="ECO:0007669"/>
    <property type="project" value="InterPro"/>
</dbReference>
<accession>A0A2H3D1J5</accession>
<comment type="similarity">
    <text evidence="1">Belongs to the eukaryotic ribosomal protein eS6 family.</text>
</comment>